<keyword evidence="3" id="KW-0472">Membrane</keyword>
<dbReference type="Pfam" id="PF01468">
    <property type="entry name" value="GA"/>
    <property type="match status" value="10"/>
</dbReference>
<evidence type="ECO:0000256" key="3">
    <source>
        <dbReference type="SAM" id="Phobius"/>
    </source>
</evidence>
<keyword evidence="3" id="KW-0812">Transmembrane</keyword>
<feature type="domain" description="Extracellular matrix-binding protein ebh GA module" evidence="5">
    <location>
        <begin position="1896"/>
        <end position="1949"/>
    </location>
</feature>
<proteinExistence type="predicted"/>
<feature type="coiled-coil region" evidence="1">
    <location>
        <begin position="1229"/>
        <end position="1272"/>
    </location>
</feature>
<dbReference type="SUPFAM" id="SSF46997">
    <property type="entry name" value="Bacterial immunoglobulin/albumin-binding domains"/>
    <property type="match status" value="5"/>
</dbReference>
<dbReference type="OrthoDB" id="393128at2"/>
<sequence>MKKVRRKWLLPLLATLPVAASASGMISWATAQEINLSNDLTQAKQQLKQYVDTLKFQYGIGGLRTIDIDGGKYPKADSPNYYKGFKQRIDEQTTIQGLNNLKTEIQKTYNNLVKYYQAMSSYATGDPLLGWGLNPGRGEWLGYNGSWLGGLRWPVREKIGFFYPWTSSPAWGGANNTDWWNKKFQELKTIVDGSPISPNDGNKFNKLSKKLLDMNTLMDTPDTSVDLNGYTHVGPVVQWYRIRGGMQGNIGGANWAVGVRDADDITPLVEFINKYKKILQVLQDNNVLQNRKNYYNTDFYKNLITRDEKQQFDILMSFVNKIIDQNQNVITLSVNGHELEQDGGKSANLLTDWNGRDRNYVDQNTERINNAQANGARNYQTSKQNIAAKLQEMKDSGLFTKNILDNLTEEANSKTNATDLNLFINNTSTYFNNYKSLKESFDSYSEKFDENQYKLSDLDKQEAYRAKMTQIREKYFKGEDDSLIAMNPSLTTDKLNQLKTEMKTEYDKLNGSQNKEKAIDKVNSFSTNISESAKDSLKDAINDTDKYSELKKVIDNQEAFNQNAGVLLNTYNSIQQKLVDSKLSLDDLITDPEEKQKVKEALKQAKELLAFPDNNSDNNVKATIVNSYDYDKVKAAAEKLHDIDVIIDKALQWDKTPEQEKAYENLLKAISEAHNTSELLTSDKIDNEAKKQLKALEENAKTKAFKKTPEQIQALADEINAKAAEAVVPAKNKAKEEIDKLNLPEELKKNLKKQIDDLSPLHYQYSANIIENGKNAESALKLANSLKDSLLKQKELDSYKYADDESQAGINDALKKVQDFIDNIDATKSRIDFTNIQKNALAKVAELRKNSAPIISALETAEENLPVNVELKNKYDAQKSKITTQAQAQALTQKLNNVKELYNSINNKDINHKLNALAQDGAIASDKQQEYQELLNEYNAVLVEPSEEQKAAGLDKVLATDDKVKVDQLIEKINNFISENTKALEQQKSLADAKQAAVEEAKNLNNLTPEQKNKLIENINNQDSIDKVNNYLTSGKSIDTAIANANKLLNDVANVPNETKYTQASNKQDFDTNKDALQKALETLKAQVEITPQNAETLSKPTVDNTTNLQDANKALNGDTLLADKKQAAKQAISENPNLTESQKTALNKLVDQQNTLNDVDSISSQANALASAREQLASDINEKTNSKQQPQYKNSTNKDALDNALTSATEALNANSELNDTQAISTMVEALQNAKEHLDTEAAKLNGQQNLEQAINEAKEEIAKNSNLSTDQINKFKDLIQNASTLDEVTNILDITSKLNVSIQELKDKITKAEETQKGNIFLYSSKSTQKALVDEIKNANDQLQQVQNAVINNVQEANALKTQNDSEVNKLQESIDKLDGKEKYDQQLNRMLHSIDDSEYLTPELKEQLKEQLKNATNSSESLKVFSNSVGLNTQAEALVKQVTLGEELQASDIYKYATKEHKDALDQAIANAQKVLKDDKLIPGISKEQTNALIRPITLSLDEAKKHINQLVDIYNKAANTINTLPNLTQQQKEALINELNTKTTEEDLNAVVSKAKELDEATKDFKDAIDSGNNLNKESNDYKLSDESKQQDFDSILQSSNQALEEGLADKSFDQINQLTNNLKSAQSKLNGGKKLEDQISKAKQDIDNLINLSPAQKDALKDLISNASDIDQVVDLSHGASDLNQALQKAQEAESKASEAKKQAKYLDAEESKQNNFNLADNNNSTTLLNAKANNDLTSLDKINNLVKELNNKSSVLNNDIEALDGELKLKDAKDKALKEIDGLNNLSDTYKQSLKDEINNQNRVQDVNNVLDKANKLNNLTQSLLDKLPSVQEAKRKTTIYAIDPEIKKQINNALDLADGLLNNSKLNNQVTLEQLQEVINNLSTSTESVNNQISAFEKARKEAEEQINKLPNLNNYQKLMATSELENDKTIAQINVIVSKAKELDQATKKINDAYTQANTIDKTTNDYLLADEQVKLKFDEKLQQVQASIKSDLANLDAKAIETLANELNNATEALNGNANDLQNHKQEAIDSIEKLSNLPQQIKDNFNELINQASDLEQIQDIVNKAANLDTALNNLNNTVTKSNELVKANDTKYQSNDKTATFNNSLQNAKDLLAQVANRSGKDNLNDLEQLSNSLQEKADELNNLNNDAETAKNNTLDQISKLPNLSRDEKDQLLSELAKAKNNEDVTNVLAKANKLNDVLPELNALTHLTNTQKQVIKDNLFKVQNDVINQIDVLMQDAKVKDTLTAKLNQLIIQANEIDKNSQDYKLSSLLQQSTFDKTLNNANDVLNKQYAGKSNDDLSQMIQELQNAMKLSGNETINELDDLINQLNLSSEQAKDQLHDQVTQLNTLSDAETLRNKILDLKDKTKELTNVYDRYTVYANTIDYKNKLKPEEYKELSDTVAQVESILNNTKDKVLVNNINNRKISQLAQALQNALDNANNSIKNEYPFYWWIALAVLSTIIFLVGITIAAKRARNKQNN</sequence>
<accession>A0A1T4KGP7</accession>
<feature type="domain" description="Extracellular matrix-binding protein ebh GA module" evidence="5">
    <location>
        <begin position="1504"/>
        <end position="1560"/>
    </location>
</feature>
<feature type="coiled-coil region" evidence="1">
    <location>
        <begin position="1879"/>
        <end position="1913"/>
    </location>
</feature>
<dbReference type="InterPro" id="IPR020840">
    <property type="entry name" value="Extracell_matrix-bd_GA"/>
</dbReference>
<gene>
    <name evidence="6" type="ORF">SAMN02745154_00056</name>
</gene>
<evidence type="ECO:0000256" key="2">
    <source>
        <dbReference type="SAM" id="MobiDB-lite"/>
    </source>
</evidence>
<feature type="coiled-coil region" evidence="1">
    <location>
        <begin position="1745"/>
        <end position="1772"/>
    </location>
</feature>
<feature type="coiled-coil region" evidence="1">
    <location>
        <begin position="1613"/>
        <end position="1657"/>
    </location>
</feature>
<feature type="domain" description="Extracellular matrix-binding protein ebh GA module" evidence="5">
    <location>
        <begin position="977"/>
        <end position="1036"/>
    </location>
</feature>
<name>A0A1T4KGP7_9BACT</name>
<protein>
    <submittedName>
        <fullName evidence="6">GA module</fullName>
    </submittedName>
</protein>
<keyword evidence="7" id="KW-1185">Reference proteome</keyword>
<dbReference type="InterPro" id="IPR002988">
    <property type="entry name" value="GA_module"/>
</dbReference>
<feature type="domain" description="Extracellular matrix-binding protein ebh GA module" evidence="5">
    <location>
        <begin position="2016"/>
        <end position="2076"/>
    </location>
</feature>
<dbReference type="EMBL" id="FUXF01000002">
    <property type="protein sequence ID" value="SJZ41527.1"/>
    <property type="molecule type" value="Genomic_DNA"/>
</dbReference>
<feature type="transmembrane region" description="Helical" evidence="3">
    <location>
        <begin position="2461"/>
        <end position="2483"/>
    </location>
</feature>
<feature type="coiled-coil region" evidence="1">
    <location>
        <begin position="2128"/>
        <end position="2169"/>
    </location>
</feature>
<dbReference type="Proteomes" id="UP000190389">
    <property type="component" value="Unassembled WGS sequence"/>
</dbReference>
<feature type="domain" description="Extracellular matrix-binding protein ebh GA module" evidence="5">
    <location>
        <begin position="1762"/>
        <end position="1821"/>
    </location>
</feature>
<feature type="coiled-coil region" evidence="1">
    <location>
        <begin position="1685"/>
        <end position="1715"/>
    </location>
</feature>
<dbReference type="InterPro" id="IPR009063">
    <property type="entry name" value="Ig/albumin-bd_sf"/>
</dbReference>
<organism evidence="6 7">
    <name type="scientific">Mycoplasmopsis verecunda</name>
    <dbReference type="NCBI Taxonomy" id="171291"/>
    <lineage>
        <taxon>Bacteria</taxon>
        <taxon>Bacillati</taxon>
        <taxon>Mycoplasmatota</taxon>
        <taxon>Mycoplasmoidales</taxon>
        <taxon>Metamycoplasmataceae</taxon>
        <taxon>Mycoplasmopsis</taxon>
    </lineage>
</organism>
<feature type="signal peptide" evidence="4">
    <location>
        <begin position="1"/>
        <end position="22"/>
    </location>
</feature>
<feature type="compositionally biased region" description="Basic and acidic residues" evidence="2">
    <location>
        <begin position="1582"/>
        <end position="1594"/>
    </location>
</feature>
<dbReference type="SMART" id="SM00844">
    <property type="entry name" value="GA"/>
    <property type="match status" value="8"/>
</dbReference>
<evidence type="ECO:0000313" key="7">
    <source>
        <dbReference type="Proteomes" id="UP000190389"/>
    </source>
</evidence>
<feature type="coiled-coil region" evidence="1">
    <location>
        <begin position="2308"/>
        <end position="2454"/>
    </location>
</feature>
<feature type="coiled-coil region" evidence="1">
    <location>
        <begin position="1297"/>
        <end position="1358"/>
    </location>
</feature>
<keyword evidence="3" id="KW-1133">Transmembrane helix</keyword>
<feature type="domain" description="Extracellular matrix-binding protein ebh GA module" evidence="5">
    <location>
        <begin position="1109"/>
        <end position="1168"/>
    </location>
</feature>
<feature type="region of interest" description="Disordered" evidence="2">
    <location>
        <begin position="1571"/>
        <end position="1594"/>
    </location>
</feature>
<dbReference type="Gene3D" id="1.20.120.1850">
    <property type="entry name" value="Ebh helix bundles repeating unit (S and A modules)"/>
    <property type="match status" value="12"/>
</dbReference>
<evidence type="ECO:0000256" key="4">
    <source>
        <dbReference type="SAM" id="SignalP"/>
    </source>
</evidence>
<keyword evidence="4" id="KW-0732">Signal</keyword>
<feature type="domain" description="Extracellular matrix-binding protein ebh GA module" evidence="5">
    <location>
        <begin position="1627"/>
        <end position="1696"/>
    </location>
</feature>
<feature type="chain" id="PRO_5013341035" evidence="4">
    <location>
        <begin position="23"/>
        <end position="2492"/>
    </location>
</feature>
<feature type="coiled-coil region" evidence="1">
    <location>
        <begin position="2009"/>
        <end position="2088"/>
    </location>
</feature>
<evidence type="ECO:0000256" key="1">
    <source>
        <dbReference type="SAM" id="Coils"/>
    </source>
</evidence>
<dbReference type="RefSeq" id="WP_159442397.1">
    <property type="nucleotide sequence ID" value="NZ_CP137850.1"/>
</dbReference>
<reference evidence="7" key="1">
    <citation type="submission" date="2017-02" db="EMBL/GenBank/DDBJ databases">
        <authorList>
            <person name="Varghese N."/>
            <person name="Submissions S."/>
        </authorList>
    </citation>
    <scope>NUCLEOTIDE SEQUENCE [LARGE SCALE GENOMIC DNA]</scope>
    <source>
        <strain evidence="7">ATCC 27862</strain>
    </source>
</reference>
<feature type="coiled-coil region" evidence="1">
    <location>
        <begin position="888"/>
        <end position="1004"/>
    </location>
</feature>
<keyword evidence="1" id="KW-0175">Coiled coil</keyword>
<feature type="domain" description="Extracellular matrix-binding protein ebh GA module" evidence="5">
    <location>
        <begin position="1241"/>
        <end position="1298"/>
    </location>
</feature>
<evidence type="ECO:0000259" key="5">
    <source>
        <dbReference type="SMART" id="SM00844"/>
    </source>
</evidence>
<evidence type="ECO:0000313" key="6">
    <source>
        <dbReference type="EMBL" id="SJZ41527.1"/>
    </source>
</evidence>